<name>A0A4Q9PNF1_9APHY</name>
<feature type="compositionally biased region" description="Low complexity" evidence="1">
    <location>
        <begin position="327"/>
        <end position="341"/>
    </location>
</feature>
<keyword evidence="4" id="KW-1185">Reference proteome</keyword>
<keyword evidence="2" id="KW-1133">Transmembrane helix</keyword>
<dbReference type="AlphaFoldDB" id="A0A4Q9PNF1"/>
<feature type="compositionally biased region" description="Low complexity" evidence="1">
    <location>
        <begin position="121"/>
        <end position="137"/>
    </location>
</feature>
<feature type="region of interest" description="Disordered" evidence="1">
    <location>
        <begin position="115"/>
        <end position="138"/>
    </location>
</feature>
<feature type="region of interest" description="Disordered" evidence="1">
    <location>
        <begin position="253"/>
        <end position="341"/>
    </location>
</feature>
<accession>A0A4Q9PNF1</accession>
<evidence type="ECO:0000256" key="2">
    <source>
        <dbReference type="SAM" id="Phobius"/>
    </source>
</evidence>
<feature type="transmembrane region" description="Helical" evidence="2">
    <location>
        <begin position="22"/>
        <end position="44"/>
    </location>
</feature>
<organism evidence="3 4">
    <name type="scientific">Dichomitus squalens</name>
    <dbReference type="NCBI Taxonomy" id="114155"/>
    <lineage>
        <taxon>Eukaryota</taxon>
        <taxon>Fungi</taxon>
        <taxon>Dikarya</taxon>
        <taxon>Basidiomycota</taxon>
        <taxon>Agaricomycotina</taxon>
        <taxon>Agaricomycetes</taxon>
        <taxon>Polyporales</taxon>
        <taxon>Polyporaceae</taxon>
        <taxon>Dichomitus</taxon>
    </lineage>
</organism>
<dbReference type="EMBL" id="ML145162">
    <property type="protein sequence ID" value="TBU55793.1"/>
    <property type="molecule type" value="Genomic_DNA"/>
</dbReference>
<gene>
    <name evidence="3" type="ORF">BD310DRAFT_652579</name>
</gene>
<evidence type="ECO:0000256" key="1">
    <source>
        <dbReference type="SAM" id="MobiDB-lite"/>
    </source>
</evidence>
<sequence>MSSSGSSTHTFAKRDVGLTPPLIAGIVVVVVGLNLIIAISWCILKDRKKLKKAKLHKRRISGPVDVEMYENSAAFAISTGANPVAVALKTKGGARGVPSEGVSYYELIRSVQQPAHQSQTSLAPSSKRSSNRSSPDSAKLKQFILRPQDMKHLGGVPYYPKTKQGHGTRPSVTLGVPTTGGLTRANSLSADTASIYSSASAPLEQHERFIRSQPFALQLETIPASAPAWMTEMPKPPAPAIVTDTTPVKLEISIPSPTASTSGSSESTTFMRHEGSSSRTSSALPSPISMPNSSMPSLIRARTNSNPSAPPQIRWLTKNATQDAARDTAPSPAPSRRPNSISSLSTIFSLREIQRFPTAPMFAVAPLNVRRQSNSSRWGSVDMTRGGAPTSQTAQPSVAPAVPKRSPFRPTPSASAEHLPR</sequence>
<dbReference type="Proteomes" id="UP000292082">
    <property type="component" value="Unassembled WGS sequence"/>
</dbReference>
<protein>
    <submittedName>
        <fullName evidence="3">Uncharacterized protein</fullName>
    </submittedName>
</protein>
<keyword evidence="2" id="KW-0812">Transmembrane</keyword>
<feature type="compositionally biased region" description="Low complexity" evidence="1">
    <location>
        <begin position="253"/>
        <end position="269"/>
    </location>
</feature>
<evidence type="ECO:0000313" key="4">
    <source>
        <dbReference type="Proteomes" id="UP000292082"/>
    </source>
</evidence>
<reference evidence="3 4" key="1">
    <citation type="submission" date="2019-01" db="EMBL/GenBank/DDBJ databases">
        <title>Draft genome sequences of three monokaryotic isolates of the white-rot basidiomycete fungus Dichomitus squalens.</title>
        <authorList>
            <consortium name="DOE Joint Genome Institute"/>
            <person name="Lopez S.C."/>
            <person name="Andreopoulos B."/>
            <person name="Pangilinan J."/>
            <person name="Lipzen A."/>
            <person name="Riley R."/>
            <person name="Ahrendt S."/>
            <person name="Ng V."/>
            <person name="Barry K."/>
            <person name="Daum C."/>
            <person name="Grigoriev I.V."/>
            <person name="Hilden K.S."/>
            <person name="Makela M.R."/>
            <person name="de Vries R.P."/>
        </authorList>
    </citation>
    <scope>NUCLEOTIDE SEQUENCE [LARGE SCALE GENOMIC DNA]</scope>
    <source>
        <strain evidence="3 4">CBS 464.89</strain>
    </source>
</reference>
<feature type="compositionally biased region" description="Low complexity" evidence="1">
    <location>
        <begin position="277"/>
        <end position="299"/>
    </location>
</feature>
<feature type="region of interest" description="Disordered" evidence="1">
    <location>
        <begin position="370"/>
        <end position="421"/>
    </location>
</feature>
<evidence type="ECO:0000313" key="3">
    <source>
        <dbReference type="EMBL" id="TBU55793.1"/>
    </source>
</evidence>
<proteinExistence type="predicted"/>
<keyword evidence="2" id="KW-0472">Membrane</keyword>